<protein>
    <submittedName>
        <fullName evidence="4">GNAT family N-acetyltransferase</fullName>
    </submittedName>
</protein>
<evidence type="ECO:0000256" key="2">
    <source>
        <dbReference type="ARBA" id="ARBA00023315"/>
    </source>
</evidence>
<dbReference type="GO" id="GO:0016747">
    <property type="term" value="F:acyltransferase activity, transferring groups other than amino-acyl groups"/>
    <property type="evidence" value="ECO:0007669"/>
    <property type="project" value="InterPro"/>
</dbReference>
<dbReference type="SUPFAM" id="SSF55729">
    <property type="entry name" value="Acyl-CoA N-acyltransferases (Nat)"/>
    <property type="match status" value="1"/>
</dbReference>
<name>A0A6L8UV48_9BACL</name>
<proteinExistence type="predicted"/>
<evidence type="ECO:0000259" key="3">
    <source>
        <dbReference type="PROSITE" id="PS51186"/>
    </source>
</evidence>
<dbReference type="Proteomes" id="UP000481087">
    <property type="component" value="Unassembled WGS sequence"/>
</dbReference>
<keyword evidence="5" id="KW-1185">Reference proteome</keyword>
<dbReference type="Gene3D" id="3.40.630.30">
    <property type="match status" value="1"/>
</dbReference>
<keyword evidence="1 4" id="KW-0808">Transferase</keyword>
<dbReference type="Pfam" id="PF00583">
    <property type="entry name" value="Acetyltransf_1"/>
    <property type="match status" value="1"/>
</dbReference>
<organism evidence="4 5">
    <name type="scientific">Paenibacillus silvestris</name>
    <dbReference type="NCBI Taxonomy" id="2606219"/>
    <lineage>
        <taxon>Bacteria</taxon>
        <taxon>Bacillati</taxon>
        <taxon>Bacillota</taxon>
        <taxon>Bacilli</taxon>
        <taxon>Bacillales</taxon>
        <taxon>Paenibacillaceae</taxon>
        <taxon>Paenibacillus</taxon>
    </lineage>
</organism>
<dbReference type="InterPro" id="IPR050680">
    <property type="entry name" value="YpeA/RimI_acetyltransf"/>
</dbReference>
<evidence type="ECO:0000313" key="5">
    <source>
        <dbReference type="Proteomes" id="UP000481087"/>
    </source>
</evidence>
<feature type="domain" description="N-acetyltransferase" evidence="3">
    <location>
        <begin position="3"/>
        <end position="148"/>
    </location>
</feature>
<dbReference type="EMBL" id="WTUZ01000007">
    <property type="protein sequence ID" value="MZQ81046.1"/>
    <property type="molecule type" value="Genomic_DNA"/>
</dbReference>
<evidence type="ECO:0000313" key="4">
    <source>
        <dbReference type="EMBL" id="MZQ81046.1"/>
    </source>
</evidence>
<dbReference type="InterPro" id="IPR016181">
    <property type="entry name" value="Acyl_CoA_acyltransferase"/>
</dbReference>
<accession>A0A6L8UV48</accession>
<dbReference type="AlphaFoldDB" id="A0A6L8UV48"/>
<dbReference type="PANTHER" id="PTHR43420">
    <property type="entry name" value="ACETYLTRANSFERASE"/>
    <property type="match status" value="1"/>
</dbReference>
<dbReference type="PANTHER" id="PTHR43420:SF47">
    <property type="entry name" value="N-ACETYLTRANSFERASE DOMAIN-CONTAINING PROTEIN"/>
    <property type="match status" value="1"/>
</dbReference>
<dbReference type="InterPro" id="IPR000182">
    <property type="entry name" value="GNAT_dom"/>
</dbReference>
<dbReference type="RefSeq" id="WP_161405359.1">
    <property type="nucleotide sequence ID" value="NZ_WTUZ01000007.1"/>
</dbReference>
<reference evidence="4 5" key="1">
    <citation type="submission" date="2019-12" db="EMBL/GenBank/DDBJ databases">
        <title>Paenibacillus sp. nov. sp. isolated from soil.</title>
        <authorList>
            <person name="Kim J."/>
            <person name="Jeong S.E."/>
            <person name="Jung H.S."/>
            <person name="Jeon C.O."/>
        </authorList>
    </citation>
    <scope>NUCLEOTIDE SEQUENCE [LARGE SCALE GENOMIC DNA]</scope>
    <source>
        <strain evidence="4 5">5J-6</strain>
    </source>
</reference>
<dbReference type="PROSITE" id="PS51186">
    <property type="entry name" value="GNAT"/>
    <property type="match status" value="1"/>
</dbReference>
<comment type="caution">
    <text evidence="4">The sequence shown here is derived from an EMBL/GenBank/DDBJ whole genome shotgun (WGS) entry which is preliminary data.</text>
</comment>
<dbReference type="CDD" id="cd04301">
    <property type="entry name" value="NAT_SF"/>
    <property type="match status" value="1"/>
</dbReference>
<sequence length="148" mass="17082">MGIELKQVSIENWYDCTKLKVKKEQLNVFPAPIVYWIAESKYVDDFELRVIYCDDNLIGFLVFCKKPDSDGNHWIPAIMIDENHQGKGYGKAAMKQLIELFESMDAKRIMIGHRPSNIIAGEMYESLGFKKASEEIIDGEIIRLLQLH</sequence>
<gene>
    <name evidence="4" type="ORF">GQF01_02710</name>
</gene>
<keyword evidence="2" id="KW-0012">Acyltransferase</keyword>
<evidence type="ECO:0000256" key="1">
    <source>
        <dbReference type="ARBA" id="ARBA00022679"/>
    </source>
</evidence>